<gene>
    <name evidence="2" type="ORF">DMA12_24315</name>
</gene>
<feature type="transmembrane region" description="Helical" evidence="1">
    <location>
        <begin position="110"/>
        <end position="130"/>
    </location>
</feature>
<feature type="transmembrane region" description="Helical" evidence="1">
    <location>
        <begin position="30"/>
        <end position="52"/>
    </location>
</feature>
<reference evidence="2 3" key="1">
    <citation type="submission" date="2018-05" db="EMBL/GenBank/DDBJ databases">
        <title>Evolution of GPA BGCs.</title>
        <authorList>
            <person name="Waglechner N."/>
            <person name="Wright G.D."/>
        </authorList>
    </citation>
    <scope>NUCLEOTIDE SEQUENCE [LARGE SCALE GENOMIC DNA]</scope>
    <source>
        <strain evidence="2 3">DSM 5908</strain>
    </source>
</reference>
<protein>
    <submittedName>
        <fullName evidence="2">Uncharacterized protein</fullName>
    </submittedName>
</protein>
<feature type="transmembrane region" description="Helical" evidence="1">
    <location>
        <begin position="181"/>
        <end position="200"/>
    </location>
</feature>
<feature type="transmembrane region" description="Helical" evidence="1">
    <location>
        <begin position="5"/>
        <end position="24"/>
    </location>
</feature>
<sequence length="351" mass="37334">MTRGAAIGGSITFISVIGLPLLLADHTWRWNEIAALCVAAFIGAGLVVFFWLAAIADSGPPRPARPVETRTPIVFMLAAAGGIWLALFIVISVFTALLDGLASFAEASYWEAWAFVLAMFLVVFTVAGYLEVTQAAVRHRAQKKRARRRSRPRDIAVLGDAGRAARQLWHKALTKLARRRIALRLPLILVAATVAAMSAGKGLGGVARLVVVALAAFLLLWTMVSAIRADWGNPLLLVVRVTGGVDGIAITGGQVPGIGSVATSVVQNGTARTLDVDVRAASFLRPDGTLVSCPHWRGKQKVGVRRAVLRQVIEGERCVLLCSGNGVALDMLGHFTSKLEARKRPAGGGEK</sequence>
<dbReference type="EMBL" id="QHHU01000034">
    <property type="protein sequence ID" value="RSM41449.1"/>
    <property type="molecule type" value="Genomic_DNA"/>
</dbReference>
<accession>A0A428WEE7</accession>
<dbReference type="Proteomes" id="UP000286716">
    <property type="component" value="Unassembled WGS sequence"/>
</dbReference>
<feature type="transmembrane region" description="Helical" evidence="1">
    <location>
        <begin position="73"/>
        <end position="98"/>
    </location>
</feature>
<evidence type="ECO:0000256" key="1">
    <source>
        <dbReference type="SAM" id="Phobius"/>
    </source>
</evidence>
<keyword evidence="1" id="KW-0472">Membrane</keyword>
<feature type="transmembrane region" description="Helical" evidence="1">
    <location>
        <begin position="206"/>
        <end position="227"/>
    </location>
</feature>
<organism evidence="2 3">
    <name type="scientific">Amycolatopsis balhimycina DSM 5908</name>
    <dbReference type="NCBI Taxonomy" id="1081091"/>
    <lineage>
        <taxon>Bacteria</taxon>
        <taxon>Bacillati</taxon>
        <taxon>Actinomycetota</taxon>
        <taxon>Actinomycetes</taxon>
        <taxon>Pseudonocardiales</taxon>
        <taxon>Pseudonocardiaceae</taxon>
        <taxon>Amycolatopsis</taxon>
    </lineage>
</organism>
<evidence type="ECO:0000313" key="3">
    <source>
        <dbReference type="Proteomes" id="UP000286716"/>
    </source>
</evidence>
<keyword evidence="3" id="KW-1185">Reference proteome</keyword>
<comment type="caution">
    <text evidence="2">The sequence shown here is derived from an EMBL/GenBank/DDBJ whole genome shotgun (WGS) entry which is preliminary data.</text>
</comment>
<proteinExistence type="predicted"/>
<dbReference type="AlphaFoldDB" id="A0A428WEE7"/>
<dbReference type="RefSeq" id="WP_020644487.1">
    <property type="nucleotide sequence ID" value="NZ_QHHU01000034.1"/>
</dbReference>
<name>A0A428WEE7_AMYBA</name>
<evidence type="ECO:0000313" key="2">
    <source>
        <dbReference type="EMBL" id="RSM41449.1"/>
    </source>
</evidence>
<keyword evidence="1" id="KW-0812">Transmembrane</keyword>
<keyword evidence="1" id="KW-1133">Transmembrane helix</keyword>